<dbReference type="EMBL" id="JAUUTY010000002">
    <property type="protein sequence ID" value="KAK1678615.1"/>
    <property type="molecule type" value="Genomic_DNA"/>
</dbReference>
<name>A0AAD8WS63_LOLMU</name>
<feature type="non-terminal residue" evidence="2">
    <location>
        <position position="1"/>
    </location>
</feature>
<gene>
    <name evidence="2" type="ORF">QYE76_039463</name>
</gene>
<keyword evidence="3" id="KW-1185">Reference proteome</keyword>
<evidence type="ECO:0000256" key="1">
    <source>
        <dbReference type="SAM" id="MobiDB-lite"/>
    </source>
</evidence>
<sequence>DMAVDKELLVGDTISLPPHRPITKTKPSASVVPENGCDSTVDGPAMATNNRKNHTSQLEKEKFKKQKSNHITVASMA</sequence>
<dbReference type="AlphaFoldDB" id="A0AAD8WS63"/>
<reference evidence="2" key="1">
    <citation type="submission" date="2023-07" db="EMBL/GenBank/DDBJ databases">
        <title>A chromosome-level genome assembly of Lolium multiflorum.</title>
        <authorList>
            <person name="Chen Y."/>
            <person name="Copetti D."/>
            <person name="Kolliker R."/>
            <person name="Studer B."/>
        </authorList>
    </citation>
    <scope>NUCLEOTIDE SEQUENCE</scope>
    <source>
        <strain evidence="2">02402/16</strain>
        <tissue evidence="2">Leaf</tissue>
    </source>
</reference>
<feature type="region of interest" description="Disordered" evidence="1">
    <location>
        <begin position="40"/>
        <end position="77"/>
    </location>
</feature>
<organism evidence="2 3">
    <name type="scientific">Lolium multiflorum</name>
    <name type="common">Italian ryegrass</name>
    <name type="synonym">Lolium perenne subsp. multiflorum</name>
    <dbReference type="NCBI Taxonomy" id="4521"/>
    <lineage>
        <taxon>Eukaryota</taxon>
        <taxon>Viridiplantae</taxon>
        <taxon>Streptophyta</taxon>
        <taxon>Embryophyta</taxon>
        <taxon>Tracheophyta</taxon>
        <taxon>Spermatophyta</taxon>
        <taxon>Magnoliopsida</taxon>
        <taxon>Liliopsida</taxon>
        <taxon>Poales</taxon>
        <taxon>Poaceae</taxon>
        <taxon>BOP clade</taxon>
        <taxon>Pooideae</taxon>
        <taxon>Poodae</taxon>
        <taxon>Poeae</taxon>
        <taxon>Poeae Chloroplast Group 2 (Poeae type)</taxon>
        <taxon>Loliodinae</taxon>
        <taxon>Loliinae</taxon>
        <taxon>Lolium</taxon>
    </lineage>
</organism>
<evidence type="ECO:0000313" key="3">
    <source>
        <dbReference type="Proteomes" id="UP001231189"/>
    </source>
</evidence>
<protein>
    <submittedName>
        <fullName evidence="2">Uncharacterized protein</fullName>
    </submittedName>
</protein>
<dbReference type="Proteomes" id="UP001231189">
    <property type="component" value="Unassembled WGS sequence"/>
</dbReference>
<comment type="caution">
    <text evidence="2">The sequence shown here is derived from an EMBL/GenBank/DDBJ whole genome shotgun (WGS) entry which is preliminary data.</text>
</comment>
<accession>A0AAD8WS63</accession>
<proteinExistence type="predicted"/>
<evidence type="ECO:0000313" key="2">
    <source>
        <dbReference type="EMBL" id="KAK1678615.1"/>
    </source>
</evidence>